<evidence type="ECO:0000256" key="4">
    <source>
        <dbReference type="ARBA" id="ARBA00022528"/>
    </source>
</evidence>
<keyword evidence="14" id="KW-0342">GTP-binding</keyword>
<evidence type="ECO:0000256" key="16">
    <source>
        <dbReference type="ARBA" id="ARBA00024013"/>
    </source>
</evidence>
<proteinExistence type="predicted"/>
<dbReference type="GO" id="GO:0016020">
    <property type="term" value="C:membrane"/>
    <property type="evidence" value="ECO:0007669"/>
    <property type="project" value="UniProtKB-SubCell"/>
</dbReference>
<dbReference type="SUPFAM" id="SSF52540">
    <property type="entry name" value="P-loop containing nucleoside triphosphate hydrolases"/>
    <property type="match status" value="1"/>
</dbReference>
<dbReference type="InterPro" id="IPR045058">
    <property type="entry name" value="GIMA/IAN/Toc"/>
</dbReference>
<keyword evidence="8" id="KW-0547">Nucleotide-binding</keyword>
<dbReference type="InterPro" id="IPR006703">
    <property type="entry name" value="G_AIG1"/>
</dbReference>
<evidence type="ECO:0000256" key="7">
    <source>
        <dbReference type="ARBA" id="ARBA00022723"/>
    </source>
</evidence>
<dbReference type="Gene3D" id="3.40.50.300">
    <property type="entry name" value="P-loop containing nucleotide triphosphate hydrolases"/>
    <property type="match status" value="1"/>
</dbReference>
<comment type="caution">
    <text evidence="18">The sequence shown here is derived from an EMBL/GenBank/DDBJ whole genome shotgun (WGS) entry which is preliminary data.</text>
</comment>
<keyword evidence="10" id="KW-1002">Plastid outer membrane</keyword>
<evidence type="ECO:0000259" key="17">
    <source>
        <dbReference type="Pfam" id="PF04548"/>
    </source>
</evidence>
<dbReference type="GO" id="GO:0005525">
    <property type="term" value="F:GTP binding"/>
    <property type="evidence" value="ECO:0007669"/>
    <property type="project" value="UniProtKB-KW"/>
</dbReference>
<dbReference type="GO" id="GO:0015031">
    <property type="term" value="P:protein transport"/>
    <property type="evidence" value="ECO:0007669"/>
    <property type="project" value="UniProtKB-KW"/>
</dbReference>
<name>A0A1B8A8W1_FUSPO</name>
<dbReference type="STRING" id="36050.A0A1B8A8W1"/>
<gene>
    <name evidence="18" type="ORF">FPOA_12547</name>
</gene>
<keyword evidence="4" id="KW-0150">Chloroplast</keyword>
<dbReference type="Pfam" id="PF04548">
    <property type="entry name" value="AIG1"/>
    <property type="match status" value="1"/>
</dbReference>
<keyword evidence="15" id="KW-0472">Membrane</keyword>
<keyword evidence="13" id="KW-1133">Transmembrane helix</keyword>
<evidence type="ECO:0000256" key="3">
    <source>
        <dbReference type="ARBA" id="ARBA00022448"/>
    </source>
</evidence>
<evidence type="ECO:0000256" key="2">
    <source>
        <dbReference type="ARBA" id="ARBA00004167"/>
    </source>
</evidence>
<keyword evidence="6" id="KW-0812">Transmembrane</keyword>
<dbReference type="PANTHER" id="PTHR10903:SF135">
    <property type="entry name" value="TRANSLOCASE OF CHLOROPLAST 120, CHLOROPLASTIC-RELATED"/>
    <property type="match status" value="1"/>
</dbReference>
<evidence type="ECO:0000256" key="13">
    <source>
        <dbReference type="ARBA" id="ARBA00022989"/>
    </source>
</evidence>
<evidence type="ECO:0000256" key="8">
    <source>
        <dbReference type="ARBA" id="ARBA00022741"/>
    </source>
</evidence>
<protein>
    <recommendedName>
        <fullName evidence="17">AIG1-type G domain-containing protein</fullName>
    </recommendedName>
</protein>
<evidence type="ECO:0000313" key="18">
    <source>
        <dbReference type="EMBL" id="OBS16912.1"/>
    </source>
</evidence>
<dbReference type="InterPro" id="IPR027417">
    <property type="entry name" value="P-loop_NTPase"/>
</dbReference>
<accession>A0A1B8A8W1</accession>
<keyword evidence="11" id="KW-0460">Magnesium</keyword>
<evidence type="ECO:0000256" key="9">
    <source>
        <dbReference type="ARBA" id="ARBA00022801"/>
    </source>
</evidence>
<evidence type="ECO:0000256" key="10">
    <source>
        <dbReference type="ARBA" id="ARBA00022805"/>
    </source>
</evidence>
<dbReference type="AlphaFoldDB" id="A0A1B8A8W1"/>
<dbReference type="PANTHER" id="PTHR10903">
    <property type="entry name" value="GTPASE, IMAP FAMILY MEMBER-RELATED"/>
    <property type="match status" value="1"/>
</dbReference>
<organism evidence="18 19">
    <name type="scientific">Fusarium poae</name>
    <dbReference type="NCBI Taxonomy" id="36050"/>
    <lineage>
        <taxon>Eukaryota</taxon>
        <taxon>Fungi</taxon>
        <taxon>Dikarya</taxon>
        <taxon>Ascomycota</taxon>
        <taxon>Pezizomycotina</taxon>
        <taxon>Sordariomycetes</taxon>
        <taxon>Hypocreomycetidae</taxon>
        <taxon>Hypocreales</taxon>
        <taxon>Nectriaceae</taxon>
        <taxon>Fusarium</taxon>
    </lineage>
</organism>
<evidence type="ECO:0000313" key="19">
    <source>
        <dbReference type="Proteomes" id="UP000091967"/>
    </source>
</evidence>
<reference evidence="18 19" key="1">
    <citation type="submission" date="2016-06" db="EMBL/GenBank/DDBJ databases">
        <title>Living apart together: crosstalk between the core and supernumerary genomes in a fungal plant pathogen.</title>
        <authorList>
            <person name="Vanheule A."/>
            <person name="Audenaert K."/>
            <person name="Warris S."/>
            <person name="Van De Geest H."/>
            <person name="Schijlen E."/>
            <person name="Hofte M."/>
            <person name="De Saeger S."/>
            <person name="Haesaert G."/>
            <person name="Waalwijk C."/>
            <person name="Van Der Lee T."/>
        </authorList>
    </citation>
    <scope>NUCLEOTIDE SEQUENCE [LARGE SCALE GENOMIC DNA]</scope>
    <source>
        <strain evidence="18 19">2516</strain>
    </source>
</reference>
<keyword evidence="9" id="KW-0378">Hydrolase</keyword>
<keyword evidence="7" id="KW-0479">Metal-binding</keyword>
<sequence>MEDDTHVSDSISSEPIERQNTPLIGSKHRILLLGATGVGKSSFIARTARCDAKIGHSMVSCTTHCAPYDVSESGSIFTLIDTPGFNDTTKDNMEILRTITDYLDTCSEYPLTGIIYLHRITDTRVCGADFLNLQMLKALAGRRFYSRVVVMSTMWDTIPNEELDQACQRREAALKNSEKYWRDMIGSGCEYFRFRGDQESGLQILRHFLSSQSHEPPAIIVQLNERRPFEKTDAGYILVEDRRRREHARLKELEEARDEEAMSLRLYHQNHTYAASGYPRGGTYGQDADRNTHYNGHQPYHEPKENIFVTFLLFVFNVVHPHRPAISAKTPRTRY</sequence>
<evidence type="ECO:0000256" key="11">
    <source>
        <dbReference type="ARBA" id="ARBA00022842"/>
    </source>
</evidence>
<dbReference type="Proteomes" id="UP000091967">
    <property type="component" value="Unassembled WGS sequence"/>
</dbReference>
<dbReference type="GO" id="GO:0016787">
    <property type="term" value="F:hydrolase activity"/>
    <property type="evidence" value="ECO:0007669"/>
    <property type="project" value="UniProtKB-KW"/>
</dbReference>
<dbReference type="EMBL" id="LYXU01000056">
    <property type="protein sequence ID" value="OBS16912.1"/>
    <property type="molecule type" value="Genomic_DNA"/>
</dbReference>
<comment type="cofactor">
    <cofactor evidence="1">
        <name>Mg(2+)</name>
        <dbReference type="ChEBI" id="CHEBI:18420"/>
    </cofactor>
</comment>
<feature type="domain" description="AIG1-type G" evidence="17">
    <location>
        <begin position="29"/>
        <end position="174"/>
    </location>
</feature>
<keyword evidence="19" id="KW-1185">Reference proteome</keyword>
<keyword evidence="5" id="KW-0934">Plastid</keyword>
<evidence type="ECO:0000256" key="15">
    <source>
        <dbReference type="ARBA" id="ARBA00023136"/>
    </source>
</evidence>
<keyword evidence="12" id="KW-0653">Protein transport</keyword>
<evidence type="ECO:0000256" key="5">
    <source>
        <dbReference type="ARBA" id="ARBA00022640"/>
    </source>
</evidence>
<evidence type="ECO:0000256" key="12">
    <source>
        <dbReference type="ARBA" id="ARBA00022927"/>
    </source>
</evidence>
<evidence type="ECO:0000256" key="6">
    <source>
        <dbReference type="ARBA" id="ARBA00022692"/>
    </source>
</evidence>
<comment type="subcellular location">
    <subcellularLocation>
        <location evidence="2">Membrane</location>
        <topology evidence="2">Single-pass membrane protein</topology>
    </subcellularLocation>
    <subcellularLocation>
        <location evidence="16">Plastid</location>
        <location evidence="16">Chloroplast outer membrane</location>
    </subcellularLocation>
</comment>
<keyword evidence="3" id="KW-0813">Transport</keyword>
<dbReference type="GO" id="GO:0046872">
    <property type="term" value="F:metal ion binding"/>
    <property type="evidence" value="ECO:0007669"/>
    <property type="project" value="UniProtKB-KW"/>
</dbReference>
<evidence type="ECO:0000256" key="1">
    <source>
        <dbReference type="ARBA" id="ARBA00001946"/>
    </source>
</evidence>
<evidence type="ECO:0000256" key="14">
    <source>
        <dbReference type="ARBA" id="ARBA00023134"/>
    </source>
</evidence>